<reference evidence="2" key="1">
    <citation type="journal article" date="2014" name="Int. J. Syst. Evol. Microbiol.">
        <title>Complete genome sequence of Corynebacterium casei LMG S-19264T (=DSM 44701T), isolated from a smear-ripened cheese.</title>
        <authorList>
            <consortium name="US DOE Joint Genome Institute (JGI-PGF)"/>
            <person name="Walter F."/>
            <person name="Albersmeier A."/>
            <person name="Kalinowski J."/>
            <person name="Ruckert C."/>
        </authorList>
    </citation>
    <scope>NUCLEOTIDE SEQUENCE</scope>
    <source>
        <strain evidence="2">VKM Ac-1069</strain>
    </source>
</reference>
<dbReference type="InterPro" id="IPR037401">
    <property type="entry name" value="SnoaL-like"/>
</dbReference>
<evidence type="ECO:0000313" key="2">
    <source>
        <dbReference type="EMBL" id="GLL12818.1"/>
    </source>
</evidence>
<dbReference type="AlphaFoldDB" id="A0A9W6L411"/>
<sequence length="163" mass="18167">MPVPDALEARLRRLEDAHEIAQLRARYCQYLDDGRWPELAALFTPDGVFTGLATARGTAELESFFGALQEGPLTAWWHYSANETVEIDGDTATGETWLWQPCVVDGEAQIAAGRYRDRITRGADGSWRFAERVVTFFYWTPLAGGWDKGKVGFPPAEAALDRA</sequence>
<dbReference type="SUPFAM" id="SSF54427">
    <property type="entry name" value="NTF2-like"/>
    <property type="match status" value="1"/>
</dbReference>
<gene>
    <name evidence="2" type="ORF">GCM10017577_39590</name>
</gene>
<dbReference type="Proteomes" id="UP001143463">
    <property type="component" value="Unassembled WGS sequence"/>
</dbReference>
<reference evidence="2" key="2">
    <citation type="submission" date="2023-01" db="EMBL/GenBank/DDBJ databases">
        <authorList>
            <person name="Sun Q."/>
            <person name="Evtushenko L."/>
        </authorList>
    </citation>
    <scope>NUCLEOTIDE SEQUENCE</scope>
    <source>
        <strain evidence="2">VKM Ac-1069</strain>
    </source>
</reference>
<dbReference type="EMBL" id="BSFQ01000016">
    <property type="protein sequence ID" value="GLL12818.1"/>
    <property type="molecule type" value="Genomic_DNA"/>
</dbReference>
<protein>
    <recommendedName>
        <fullName evidence="1">SnoaL-like domain-containing protein</fullName>
    </recommendedName>
</protein>
<accession>A0A9W6L411</accession>
<dbReference type="Gene3D" id="3.10.450.50">
    <property type="match status" value="1"/>
</dbReference>
<proteinExistence type="predicted"/>
<organism evidence="2 3">
    <name type="scientific">Pseudonocardia halophobica</name>
    <dbReference type="NCBI Taxonomy" id="29401"/>
    <lineage>
        <taxon>Bacteria</taxon>
        <taxon>Bacillati</taxon>
        <taxon>Actinomycetota</taxon>
        <taxon>Actinomycetes</taxon>
        <taxon>Pseudonocardiales</taxon>
        <taxon>Pseudonocardiaceae</taxon>
        <taxon>Pseudonocardia</taxon>
    </lineage>
</organism>
<keyword evidence="3" id="KW-1185">Reference proteome</keyword>
<dbReference type="InterPro" id="IPR032710">
    <property type="entry name" value="NTF2-like_dom_sf"/>
</dbReference>
<name>A0A9W6L411_9PSEU</name>
<dbReference type="RefSeq" id="WP_037047212.1">
    <property type="nucleotide sequence ID" value="NZ_BAAAUZ010000049.1"/>
</dbReference>
<feature type="domain" description="SnoaL-like" evidence="1">
    <location>
        <begin position="12"/>
        <end position="132"/>
    </location>
</feature>
<comment type="caution">
    <text evidence="2">The sequence shown here is derived from an EMBL/GenBank/DDBJ whole genome shotgun (WGS) entry which is preliminary data.</text>
</comment>
<evidence type="ECO:0000259" key="1">
    <source>
        <dbReference type="Pfam" id="PF13577"/>
    </source>
</evidence>
<evidence type="ECO:0000313" key="3">
    <source>
        <dbReference type="Proteomes" id="UP001143463"/>
    </source>
</evidence>
<dbReference type="Pfam" id="PF13577">
    <property type="entry name" value="SnoaL_4"/>
    <property type="match status" value="1"/>
</dbReference>